<accession>A0ACC8XI00</accession>
<keyword evidence="2" id="KW-1185">Reference proteome</keyword>
<protein>
    <submittedName>
        <fullName evidence="1">Uncharacterized protein</fullName>
    </submittedName>
</protein>
<evidence type="ECO:0000313" key="1">
    <source>
        <dbReference type="EMBL" id="ONI44580.1"/>
    </source>
</evidence>
<comment type="caution">
    <text evidence="1">The sequence shown here is derived from an EMBL/GenBank/DDBJ whole genome shotgun (WGS) entry which is preliminary data.</text>
</comment>
<proteinExistence type="predicted"/>
<sequence length="710" mass="79083">MKKKMTFGLIAATVMLSASVYATTPQDDIIILYTNDIHCAIEENMGYAGVAAYAKEMEGIYGKEDVILVDAGDALQGGPIGRLTQGKAIVDIMNQVGYDIFVPGNHEFDYGLPQFLNLTNLLNATVISCNFVNLDTDQPVFAPFVMTKHGNIDVAFVGITTPQSYFKNKNGKYHLNFSKNADGKWLYSNVQRAVNEAINSGADYVVAVSHLGIGETSYPWRSTDVIANTTGIDVMIDGHSHNVMENQLVQNAKGQNVILTQAGSKFDKLGEIIINPDTDTITTRLISEYSPKDLETQIFIDNINSRFEDILNNVVANTDILLATRSPETDVRIIRSQETNLGDMVADAYRTYLDTDIAIINSGGIRASIEPGEITHNDIISVHPFGNWATSVLVNGQTILDALEMGARKLPAENNDLLQVSGLTYTIDENVPSSVVLDDKGRFVEVDGEYRVKDVMVEGKPLELDRKYSVGSVDYLVLNYGSGMSMFKDAIILKDKTLVDNEVLLNYIVDDLKGNISNKYRDINGEGRINIIDLVDPAYKEYTVVEGDSLSSIAYNQLGNGERYNEIYELNKDIINSENLIYPGQVLRLPSKNEVIYEYDIIEDEDVSPNTELNTEIEENEAILESETNENIILLENETLTEDNIILEDETLTENNIIIKNTEIIEDDVIIENEDNSKENSQEVNEDENKDTANKKNIIEYEIIIEEETL</sequence>
<gene>
    <name evidence="1" type="ORF">AN640_05400</name>
</gene>
<evidence type="ECO:0000313" key="2">
    <source>
        <dbReference type="Proteomes" id="UP000188637"/>
    </source>
</evidence>
<reference evidence="1" key="1">
    <citation type="submission" date="2016-08" db="EMBL/GenBank/DDBJ databases">
        <authorList>
            <person name="Ngugi D.K."/>
            <person name="Miyake S."/>
            <person name="Stingl U."/>
        </authorList>
    </citation>
    <scope>NUCLEOTIDE SEQUENCE</scope>
    <source>
        <strain evidence="1">SCG-D08WGA-EpuloA1</strain>
    </source>
</reference>
<dbReference type="EMBL" id="LJHD01000103">
    <property type="protein sequence ID" value="ONI44580.1"/>
    <property type="molecule type" value="Genomic_DNA"/>
</dbReference>
<organism evidence="1 2">
    <name type="scientific">Candidatus Epulonipiscium fishelsonii</name>
    <dbReference type="NCBI Taxonomy" id="77094"/>
    <lineage>
        <taxon>Bacteria</taxon>
        <taxon>Bacillati</taxon>
        <taxon>Bacillota</taxon>
        <taxon>Clostridia</taxon>
        <taxon>Lachnospirales</taxon>
        <taxon>Lachnospiraceae</taxon>
        <taxon>Candidatus Epulonipiscium</taxon>
    </lineage>
</organism>
<dbReference type="Proteomes" id="UP000188637">
    <property type="component" value="Unassembled WGS sequence"/>
</dbReference>
<name>A0ACC8XI00_9FIRM</name>